<name>A0A844HPR6_9RHOB</name>
<keyword evidence="1" id="KW-0472">Membrane</keyword>
<feature type="transmembrane region" description="Helical" evidence="1">
    <location>
        <begin position="50"/>
        <end position="69"/>
    </location>
</feature>
<organism evidence="2 3">
    <name type="scientific">Paracoccus litorisediminis</name>
    <dbReference type="NCBI Taxonomy" id="2006130"/>
    <lineage>
        <taxon>Bacteria</taxon>
        <taxon>Pseudomonadati</taxon>
        <taxon>Pseudomonadota</taxon>
        <taxon>Alphaproteobacteria</taxon>
        <taxon>Rhodobacterales</taxon>
        <taxon>Paracoccaceae</taxon>
        <taxon>Paracoccus</taxon>
    </lineage>
</organism>
<dbReference type="Proteomes" id="UP000449846">
    <property type="component" value="Unassembled WGS sequence"/>
</dbReference>
<keyword evidence="3" id="KW-1185">Reference proteome</keyword>
<evidence type="ECO:0000313" key="2">
    <source>
        <dbReference type="EMBL" id="MTH60145.1"/>
    </source>
</evidence>
<accession>A0A844HPR6</accession>
<protein>
    <recommendedName>
        <fullName evidence="4">DUF4239 domain-containing protein</fullName>
    </recommendedName>
</protein>
<keyword evidence="1" id="KW-1133">Transmembrane helix</keyword>
<feature type="transmembrane region" description="Helical" evidence="1">
    <location>
        <begin position="12"/>
        <end position="30"/>
    </location>
</feature>
<evidence type="ECO:0000256" key="1">
    <source>
        <dbReference type="SAM" id="Phobius"/>
    </source>
</evidence>
<evidence type="ECO:0008006" key="4">
    <source>
        <dbReference type="Google" id="ProtNLM"/>
    </source>
</evidence>
<dbReference type="EMBL" id="WMIG01000006">
    <property type="protein sequence ID" value="MTH60145.1"/>
    <property type="molecule type" value="Genomic_DNA"/>
</dbReference>
<feature type="transmembrane region" description="Helical" evidence="1">
    <location>
        <begin position="215"/>
        <end position="236"/>
    </location>
</feature>
<gene>
    <name evidence="2" type="ORF">GL300_13095</name>
</gene>
<evidence type="ECO:0000313" key="3">
    <source>
        <dbReference type="Proteomes" id="UP000449846"/>
    </source>
</evidence>
<reference evidence="2 3" key="1">
    <citation type="submission" date="2019-11" db="EMBL/GenBank/DDBJ databases">
        <authorList>
            <person name="Dong K."/>
        </authorList>
    </citation>
    <scope>NUCLEOTIDE SEQUENCE [LARGE SCALE GENOMIC DNA]</scope>
    <source>
        <strain evidence="2 3">NBRC 112902</strain>
    </source>
</reference>
<proteinExistence type="predicted"/>
<keyword evidence="1" id="KW-0812">Transmembrane</keyword>
<comment type="caution">
    <text evidence="2">The sequence shown here is derived from an EMBL/GenBank/DDBJ whole genome shotgun (WGS) entry which is preliminary data.</text>
</comment>
<dbReference type="OrthoDB" id="272864at2"/>
<dbReference type="RefSeq" id="WP_155040085.1">
    <property type="nucleotide sequence ID" value="NZ_JBHGCD010000007.1"/>
</dbReference>
<sequence length="267" mass="29549">MLFLQILEKNALIFFALLLLALILFYLIGVKIGRIRRKAIGETPDEGATLVVGSVLGLLAFVLALNLAASSSRQDARLAAGLEEVNAIGTAMLQADAVGGPQAEQINARLREYLATRYRFVRAEPHSGEIAETTARTNLLQNEIWQFLEERVRSEPNDVTSSLMNSLNLAFDASTKMRLMMEYRLPIQLIGLLLFMSLLGSATVGYQFGLTDRKGPLAAIALSVLWCLLVTTIIDIGSGRIWTFRTDTRVYEWQLQGLGMDLPTRSE</sequence>
<dbReference type="AlphaFoldDB" id="A0A844HPR6"/>
<feature type="transmembrane region" description="Helical" evidence="1">
    <location>
        <begin position="185"/>
        <end position="209"/>
    </location>
</feature>